<reference evidence="2 3" key="1">
    <citation type="submission" date="2021-06" db="EMBL/GenBank/DDBJ databases">
        <authorList>
            <person name="Palmer J.M."/>
        </authorList>
    </citation>
    <scope>NUCLEOTIDE SEQUENCE [LARGE SCALE GENOMIC DNA]</scope>
    <source>
        <strain evidence="2 3">GA_2019</strain>
        <tissue evidence="2">Muscle</tissue>
    </source>
</reference>
<dbReference type="EMBL" id="JAHRIO010045585">
    <property type="protein sequence ID" value="MEQ2173401.1"/>
    <property type="molecule type" value="Genomic_DNA"/>
</dbReference>
<dbReference type="Proteomes" id="UP001476798">
    <property type="component" value="Unassembled WGS sequence"/>
</dbReference>
<organism evidence="2 3">
    <name type="scientific">Goodea atripinnis</name>
    <dbReference type="NCBI Taxonomy" id="208336"/>
    <lineage>
        <taxon>Eukaryota</taxon>
        <taxon>Metazoa</taxon>
        <taxon>Chordata</taxon>
        <taxon>Craniata</taxon>
        <taxon>Vertebrata</taxon>
        <taxon>Euteleostomi</taxon>
        <taxon>Actinopterygii</taxon>
        <taxon>Neopterygii</taxon>
        <taxon>Teleostei</taxon>
        <taxon>Neoteleostei</taxon>
        <taxon>Acanthomorphata</taxon>
        <taxon>Ovalentaria</taxon>
        <taxon>Atherinomorphae</taxon>
        <taxon>Cyprinodontiformes</taxon>
        <taxon>Goodeidae</taxon>
        <taxon>Goodea</taxon>
    </lineage>
</organism>
<evidence type="ECO:0000313" key="2">
    <source>
        <dbReference type="EMBL" id="MEQ2173401.1"/>
    </source>
</evidence>
<proteinExistence type="predicted"/>
<protein>
    <recommendedName>
        <fullName evidence="4">Secreted protein</fullName>
    </recommendedName>
</protein>
<sequence length="98" mass="11099">MQLALRRLSVLPLWFRFGPSSSSFESTYLTSPSLPRFPVRLCWQPLDSILSPLDSVCKETPNQSSDLWEGSVNQSNQANQAYQTQNHIPPANQLHLQT</sequence>
<feature type="region of interest" description="Disordered" evidence="1">
    <location>
        <begin position="78"/>
        <end position="98"/>
    </location>
</feature>
<gene>
    <name evidence="2" type="ORF">GOODEAATRI_031803</name>
</gene>
<feature type="compositionally biased region" description="Polar residues" evidence="1">
    <location>
        <begin position="78"/>
        <end position="87"/>
    </location>
</feature>
<name>A0ABV0NPT3_9TELE</name>
<accession>A0ABV0NPT3</accession>
<feature type="non-terminal residue" evidence="2">
    <location>
        <position position="98"/>
    </location>
</feature>
<evidence type="ECO:0000313" key="3">
    <source>
        <dbReference type="Proteomes" id="UP001476798"/>
    </source>
</evidence>
<evidence type="ECO:0000256" key="1">
    <source>
        <dbReference type="SAM" id="MobiDB-lite"/>
    </source>
</evidence>
<comment type="caution">
    <text evidence="2">The sequence shown here is derived from an EMBL/GenBank/DDBJ whole genome shotgun (WGS) entry which is preliminary data.</text>
</comment>
<evidence type="ECO:0008006" key="4">
    <source>
        <dbReference type="Google" id="ProtNLM"/>
    </source>
</evidence>
<keyword evidence="3" id="KW-1185">Reference proteome</keyword>